<dbReference type="KEGG" id="mgm:Mmc1_1580"/>
<dbReference type="Proteomes" id="UP000002586">
    <property type="component" value="Chromosome"/>
</dbReference>
<dbReference type="Gene3D" id="3.40.228.10">
    <property type="entry name" value="Dimethylsulfoxide Reductase, domain 2"/>
    <property type="match status" value="1"/>
</dbReference>
<keyword evidence="3" id="KW-0408">Iron</keyword>
<dbReference type="SUPFAM" id="SSF53706">
    <property type="entry name" value="Formate dehydrogenase/DMSO reductase, domains 1-3"/>
    <property type="match status" value="1"/>
</dbReference>
<dbReference type="InterPro" id="IPR037949">
    <property type="entry name" value="MopB_CT_Acetylene-hydratase"/>
</dbReference>
<reference evidence="8" key="1">
    <citation type="journal article" date="2009" name="Appl. Environ. Microbiol.">
        <title>Complete genome sequence of the chemolithoautotrophic marine magnetotactic coccus strain MC-1.</title>
        <authorList>
            <person name="Schubbe S."/>
            <person name="Williams T.J."/>
            <person name="Xie G."/>
            <person name="Kiss H.E."/>
            <person name="Brettin T.S."/>
            <person name="Martinez D."/>
            <person name="Ross C.A."/>
            <person name="Schuler D."/>
            <person name="Cox B.L."/>
            <person name="Nealson K.H."/>
            <person name="Bazylinski D.A."/>
        </authorList>
    </citation>
    <scope>NUCLEOTIDE SEQUENCE [LARGE SCALE GENOMIC DNA]</scope>
    <source>
        <strain evidence="8">ATCC BAA-1437 / JCM 17883 / MC-1</strain>
    </source>
</reference>
<dbReference type="InterPro" id="IPR006656">
    <property type="entry name" value="Mopterin_OxRdtase"/>
</dbReference>
<dbReference type="RefSeq" id="WP_011713238.1">
    <property type="nucleotide sequence ID" value="NC_008576.1"/>
</dbReference>
<evidence type="ECO:0000256" key="2">
    <source>
        <dbReference type="ARBA" id="ARBA00022723"/>
    </source>
</evidence>
<protein>
    <submittedName>
        <fullName evidence="7">Molybdopterin oxidoreductase</fullName>
    </submittedName>
</protein>
<feature type="domain" description="Molybdopterin dinucleotide-binding" evidence="6">
    <location>
        <begin position="584"/>
        <end position="685"/>
    </location>
</feature>
<evidence type="ECO:0000313" key="8">
    <source>
        <dbReference type="Proteomes" id="UP000002586"/>
    </source>
</evidence>
<dbReference type="Gene3D" id="3.40.50.740">
    <property type="match status" value="1"/>
</dbReference>
<keyword evidence="2" id="KW-0479">Metal-binding</keyword>
<dbReference type="InterPro" id="IPR006657">
    <property type="entry name" value="MoPterin_dinucl-bd_dom"/>
</dbReference>
<dbReference type="GO" id="GO:0046872">
    <property type="term" value="F:metal ion binding"/>
    <property type="evidence" value="ECO:0007669"/>
    <property type="project" value="UniProtKB-KW"/>
</dbReference>
<dbReference type="PANTHER" id="PTHR43742:SF6">
    <property type="entry name" value="OXIDOREDUCTASE YYAE-RELATED"/>
    <property type="match status" value="1"/>
</dbReference>
<dbReference type="Pfam" id="PF01568">
    <property type="entry name" value="Molydop_binding"/>
    <property type="match status" value="1"/>
</dbReference>
<dbReference type="STRING" id="156889.Mmc1_1580"/>
<keyword evidence="8" id="KW-1185">Reference proteome</keyword>
<dbReference type="AlphaFoldDB" id="A0L7Z6"/>
<evidence type="ECO:0000256" key="4">
    <source>
        <dbReference type="ARBA" id="ARBA00023014"/>
    </source>
</evidence>
<dbReference type="GO" id="GO:0018818">
    <property type="term" value="F:acetylene hydratase activity"/>
    <property type="evidence" value="ECO:0007669"/>
    <property type="project" value="InterPro"/>
</dbReference>
<evidence type="ECO:0000256" key="1">
    <source>
        <dbReference type="ARBA" id="ARBA00010312"/>
    </source>
</evidence>
<evidence type="ECO:0000259" key="5">
    <source>
        <dbReference type="Pfam" id="PF00384"/>
    </source>
</evidence>
<organism evidence="7 8">
    <name type="scientific">Magnetococcus marinus (strain ATCC BAA-1437 / JCM 17883 / MC-1)</name>
    <dbReference type="NCBI Taxonomy" id="156889"/>
    <lineage>
        <taxon>Bacteria</taxon>
        <taxon>Pseudomonadati</taxon>
        <taxon>Pseudomonadota</taxon>
        <taxon>Magnetococcia</taxon>
        <taxon>Magnetococcales</taxon>
        <taxon>Magnetococcaceae</taxon>
        <taxon>Magnetococcus</taxon>
    </lineage>
</organism>
<name>A0L7Z6_MAGMM</name>
<dbReference type="EMBL" id="CP000471">
    <property type="protein sequence ID" value="ABK44089.1"/>
    <property type="molecule type" value="Genomic_DNA"/>
</dbReference>
<dbReference type="GO" id="GO:0043546">
    <property type="term" value="F:molybdopterin cofactor binding"/>
    <property type="evidence" value="ECO:0007669"/>
    <property type="project" value="InterPro"/>
</dbReference>
<dbReference type="InterPro" id="IPR009010">
    <property type="entry name" value="Asp_de-COase-like_dom_sf"/>
</dbReference>
<comment type="similarity">
    <text evidence="1">Belongs to the prokaryotic molybdopterin-containing oxidoreductase family.</text>
</comment>
<evidence type="ECO:0000313" key="7">
    <source>
        <dbReference type="EMBL" id="ABK44089.1"/>
    </source>
</evidence>
<proteinExistence type="inferred from homology"/>
<dbReference type="InterPro" id="IPR050612">
    <property type="entry name" value="Prok_Mopterin_Oxidored"/>
</dbReference>
<dbReference type="PANTHER" id="PTHR43742">
    <property type="entry name" value="TRIMETHYLAMINE-N-OXIDE REDUCTASE"/>
    <property type="match status" value="1"/>
</dbReference>
<dbReference type="CDD" id="cd02781">
    <property type="entry name" value="MopB_CT_Acetylene-hydratase"/>
    <property type="match status" value="1"/>
</dbReference>
<dbReference type="SUPFAM" id="SSF50692">
    <property type="entry name" value="ADC-like"/>
    <property type="match status" value="1"/>
</dbReference>
<sequence>MIKPGPQKTTCYQCDMNCAFDVHYQADGSLERLTGPSCPRGAVQMEMQTHPERLRTPLKRVGPRGGMNFEPIGWDEALEICASQLDAIRQRDGAEACAFFSGYTKEARPHLQRLAHLFGSPNYMTESGCCFTATLVSEQLTYGYRLKTSSLQEAPETRCRLIWSTNPVHSVLPYGEHPIIRPKPGVKTIVVDPRYTETAQRADLHLPIRPGTDGALALAIHNQLFANGWADEAFLAKWANGIEAFKAYVRAFTPARASEICWVPEADIKQAAQWYATHGPAQLVLSATSTTQHSNGFQNHRAVILLAATAGYVDIPGGNRFFIDKVVPKGIDLFKELIHTLPPRVGQKRFPVWSNRYPAAHSMLLGEAIEKGDPTPIRGLFALGINPIMWPNTDRFMRALEKLDFFCMVDFFHTPGSVLADLILPAATSLEREALITASSCQYRGVVQHRRVVTPPQGEARPDAQIVLDLGCKLGMAEQFWHGDLHASIEEQAQGLTPHLWQRVQQEPGGLTVFGTAVMDDDVDEVTEKLYEVRGFPTPSGKIEFDAEELRQAGYDGLPTYKEPVESPLATPALAQAYPLVLTTGGRSVAYTHSQQRRFASLLARDPLPRVQIHSHEAAKRAIAHGDTVTLSSPRGAITMVAQVDDTIRPGIAHAYHGWAQANVNRLTEDDLSLDPISGFPAFKSSLCQIAKAD</sequence>
<feature type="domain" description="Molybdopterin oxidoreductase" evidence="5">
    <location>
        <begin position="53"/>
        <end position="470"/>
    </location>
</feature>
<keyword evidence="4" id="KW-0411">Iron-sulfur</keyword>
<dbReference type="eggNOG" id="COG0243">
    <property type="taxonomic scope" value="Bacteria"/>
</dbReference>
<dbReference type="OrthoDB" id="9759518at2"/>
<evidence type="ECO:0000259" key="6">
    <source>
        <dbReference type="Pfam" id="PF01568"/>
    </source>
</evidence>
<dbReference type="GO" id="GO:0016491">
    <property type="term" value="F:oxidoreductase activity"/>
    <property type="evidence" value="ECO:0007669"/>
    <property type="project" value="InterPro"/>
</dbReference>
<gene>
    <name evidence="7" type="ordered locus">Mmc1_1580</name>
</gene>
<evidence type="ECO:0000256" key="3">
    <source>
        <dbReference type="ARBA" id="ARBA00023004"/>
    </source>
</evidence>
<dbReference type="Gene3D" id="2.40.40.20">
    <property type="match status" value="1"/>
</dbReference>
<accession>A0L7Z6</accession>
<dbReference type="GO" id="GO:0051536">
    <property type="term" value="F:iron-sulfur cluster binding"/>
    <property type="evidence" value="ECO:0007669"/>
    <property type="project" value="UniProtKB-KW"/>
</dbReference>
<dbReference type="HOGENOM" id="CLU_000422_13_3_5"/>
<dbReference type="Pfam" id="PF00384">
    <property type="entry name" value="Molybdopterin"/>
    <property type="match status" value="1"/>
</dbReference>
<reference evidence="7 8" key="2">
    <citation type="journal article" date="2012" name="Int. J. Syst. Evol. Microbiol.">
        <title>Magnetococcus marinus gen. nov., sp. nov., a marine, magnetotactic bacterium that represents a novel lineage (Magnetococcaceae fam. nov.; Magnetococcales ord. nov.) at the base of the Alphaproteobacteria.</title>
        <authorList>
            <person name="Bazylinski D.A."/>
            <person name="Williams T.J."/>
            <person name="Lefevre C.T."/>
            <person name="Berg R.J."/>
            <person name="Zhang C.L."/>
            <person name="Bowser S.S."/>
            <person name="Dean A.J."/>
            <person name="Beveridge T.J."/>
        </authorList>
    </citation>
    <scope>NUCLEOTIDE SEQUENCE [LARGE SCALE GENOMIC DNA]</scope>
    <source>
        <strain evidence="8">ATCC BAA-1437 / JCM 17883 / MC-1</strain>
    </source>
</reference>